<keyword evidence="1" id="KW-1133">Transmembrane helix</keyword>
<sequence length="157" mass="16950">MGKKSGSSIASGLGLAPLAAVKSLFQPIESTASSVILVVNSTVAAALPFLPYDIIDKNRVPTMFFKGRPPTFHVFIISIMFAFSGSFSSLFLLNGTKLARICLFYSMVSAVAAFLIMMMPKKDRQPVDVDVGETKGRNFAFELSNIYNNAIDILGLS</sequence>
<evidence type="ECO:0000313" key="3">
    <source>
        <dbReference type="Proteomes" id="UP001642360"/>
    </source>
</evidence>
<feature type="transmembrane region" description="Helical" evidence="1">
    <location>
        <begin position="72"/>
        <end position="92"/>
    </location>
</feature>
<keyword evidence="1" id="KW-0812">Transmembrane</keyword>
<keyword evidence="1" id="KW-0472">Membrane</keyword>
<reference evidence="2 3" key="1">
    <citation type="submission" date="2024-02" db="EMBL/GenBank/DDBJ databases">
        <authorList>
            <person name="Vignale AGUSTIN F."/>
            <person name="Sosa J E."/>
            <person name="Modenutti C."/>
        </authorList>
    </citation>
    <scope>NUCLEOTIDE SEQUENCE [LARGE SCALE GENOMIC DNA]</scope>
</reference>
<gene>
    <name evidence="2" type="ORF">ILEXP_LOCUS17283</name>
</gene>
<accession>A0ABC8S0C9</accession>
<keyword evidence="3" id="KW-1185">Reference proteome</keyword>
<proteinExistence type="predicted"/>
<feature type="transmembrane region" description="Helical" evidence="1">
    <location>
        <begin position="35"/>
        <end position="52"/>
    </location>
</feature>
<comment type="caution">
    <text evidence="2">The sequence shown here is derived from an EMBL/GenBank/DDBJ whole genome shotgun (WGS) entry which is preliminary data.</text>
</comment>
<organism evidence="2 3">
    <name type="scientific">Ilex paraguariensis</name>
    <name type="common">yerba mate</name>
    <dbReference type="NCBI Taxonomy" id="185542"/>
    <lineage>
        <taxon>Eukaryota</taxon>
        <taxon>Viridiplantae</taxon>
        <taxon>Streptophyta</taxon>
        <taxon>Embryophyta</taxon>
        <taxon>Tracheophyta</taxon>
        <taxon>Spermatophyta</taxon>
        <taxon>Magnoliopsida</taxon>
        <taxon>eudicotyledons</taxon>
        <taxon>Gunneridae</taxon>
        <taxon>Pentapetalae</taxon>
        <taxon>asterids</taxon>
        <taxon>campanulids</taxon>
        <taxon>Aquifoliales</taxon>
        <taxon>Aquifoliaceae</taxon>
        <taxon>Ilex</taxon>
    </lineage>
</organism>
<evidence type="ECO:0000256" key="1">
    <source>
        <dbReference type="SAM" id="Phobius"/>
    </source>
</evidence>
<dbReference type="Proteomes" id="UP001642360">
    <property type="component" value="Unassembled WGS sequence"/>
</dbReference>
<feature type="transmembrane region" description="Helical" evidence="1">
    <location>
        <begin position="98"/>
        <end position="117"/>
    </location>
</feature>
<protein>
    <submittedName>
        <fullName evidence="2">Uncharacterized protein</fullName>
    </submittedName>
</protein>
<name>A0ABC8S0C9_9AQUA</name>
<dbReference type="EMBL" id="CAUOFW020001853">
    <property type="protein sequence ID" value="CAK9149250.1"/>
    <property type="molecule type" value="Genomic_DNA"/>
</dbReference>
<dbReference type="AlphaFoldDB" id="A0ABC8S0C9"/>
<evidence type="ECO:0000313" key="2">
    <source>
        <dbReference type="EMBL" id="CAK9149250.1"/>
    </source>
</evidence>